<dbReference type="OrthoDB" id="3267748at2759"/>
<organism evidence="1 2">
    <name type="scientific">Rickenella mellea</name>
    <dbReference type="NCBI Taxonomy" id="50990"/>
    <lineage>
        <taxon>Eukaryota</taxon>
        <taxon>Fungi</taxon>
        <taxon>Dikarya</taxon>
        <taxon>Basidiomycota</taxon>
        <taxon>Agaricomycotina</taxon>
        <taxon>Agaricomycetes</taxon>
        <taxon>Hymenochaetales</taxon>
        <taxon>Rickenellaceae</taxon>
        <taxon>Rickenella</taxon>
    </lineage>
</organism>
<dbReference type="Proteomes" id="UP000294933">
    <property type="component" value="Unassembled WGS sequence"/>
</dbReference>
<keyword evidence="2" id="KW-1185">Reference proteome</keyword>
<reference evidence="1 2" key="1">
    <citation type="submission" date="2018-06" db="EMBL/GenBank/DDBJ databases">
        <title>A transcriptomic atlas of mushroom development highlights an independent origin of complex multicellularity.</title>
        <authorList>
            <consortium name="DOE Joint Genome Institute"/>
            <person name="Krizsan K."/>
            <person name="Almasi E."/>
            <person name="Merenyi Z."/>
            <person name="Sahu N."/>
            <person name="Viragh M."/>
            <person name="Koszo T."/>
            <person name="Mondo S."/>
            <person name="Kiss B."/>
            <person name="Balint B."/>
            <person name="Kues U."/>
            <person name="Barry K."/>
            <person name="Hegedus J.C."/>
            <person name="Henrissat B."/>
            <person name="Johnson J."/>
            <person name="Lipzen A."/>
            <person name="Ohm R."/>
            <person name="Nagy I."/>
            <person name="Pangilinan J."/>
            <person name="Yan J."/>
            <person name="Xiong Y."/>
            <person name="Grigoriev I.V."/>
            <person name="Hibbett D.S."/>
            <person name="Nagy L.G."/>
        </authorList>
    </citation>
    <scope>NUCLEOTIDE SEQUENCE [LARGE SCALE GENOMIC DNA]</scope>
    <source>
        <strain evidence="1 2">SZMC22713</strain>
    </source>
</reference>
<dbReference type="AlphaFoldDB" id="A0A4Y7Q2B2"/>
<sequence>YKGEPRFDVFQRWLYELIEYFKTSHIRASRRVPRLKHFLGGRANIFFMREVAQTPKKWTLDDFLSKLFDHCFPANFRTEQRLKLNDATQRGRTVREWVLELRNLADCVGDVSERQLVLHFWKGSESYICERWAEAGYNVEVSSFDELELAAERYEEA</sequence>
<accession>A0A4Y7Q2B2</accession>
<gene>
    <name evidence="1" type="ORF">BD410DRAFT_689553</name>
</gene>
<evidence type="ECO:0008006" key="3">
    <source>
        <dbReference type="Google" id="ProtNLM"/>
    </source>
</evidence>
<feature type="non-terminal residue" evidence="1">
    <location>
        <position position="1"/>
    </location>
</feature>
<evidence type="ECO:0000313" key="1">
    <source>
        <dbReference type="EMBL" id="TDL21787.1"/>
    </source>
</evidence>
<dbReference type="VEuPathDB" id="FungiDB:BD410DRAFT_689553"/>
<evidence type="ECO:0000313" key="2">
    <source>
        <dbReference type="Proteomes" id="UP000294933"/>
    </source>
</evidence>
<dbReference type="EMBL" id="ML170178">
    <property type="protein sequence ID" value="TDL21787.1"/>
    <property type="molecule type" value="Genomic_DNA"/>
</dbReference>
<protein>
    <recommendedName>
        <fullName evidence="3">Retrotransposon gag domain-containing protein</fullName>
    </recommendedName>
</protein>
<dbReference type="STRING" id="50990.A0A4Y7Q2B2"/>
<feature type="non-terminal residue" evidence="1">
    <location>
        <position position="157"/>
    </location>
</feature>
<name>A0A4Y7Q2B2_9AGAM</name>
<proteinExistence type="predicted"/>